<proteinExistence type="predicted"/>
<gene>
    <name evidence="1" type="ORF">Patl1_10138</name>
</gene>
<dbReference type="Proteomes" id="UP001164250">
    <property type="component" value="Chromosome 12"/>
</dbReference>
<name>A0ACC1A6C2_9ROSI</name>
<organism evidence="1 2">
    <name type="scientific">Pistacia atlantica</name>
    <dbReference type="NCBI Taxonomy" id="434234"/>
    <lineage>
        <taxon>Eukaryota</taxon>
        <taxon>Viridiplantae</taxon>
        <taxon>Streptophyta</taxon>
        <taxon>Embryophyta</taxon>
        <taxon>Tracheophyta</taxon>
        <taxon>Spermatophyta</taxon>
        <taxon>Magnoliopsida</taxon>
        <taxon>eudicotyledons</taxon>
        <taxon>Gunneridae</taxon>
        <taxon>Pentapetalae</taxon>
        <taxon>rosids</taxon>
        <taxon>malvids</taxon>
        <taxon>Sapindales</taxon>
        <taxon>Anacardiaceae</taxon>
        <taxon>Pistacia</taxon>
    </lineage>
</organism>
<protein>
    <submittedName>
        <fullName evidence="1">Uncharacterized protein</fullName>
    </submittedName>
</protein>
<dbReference type="EMBL" id="CM047908">
    <property type="protein sequence ID" value="KAJ0082803.1"/>
    <property type="molecule type" value="Genomic_DNA"/>
</dbReference>
<keyword evidence="2" id="KW-1185">Reference proteome</keyword>
<sequence length="624" mass="71745">MREIRERKRYLLVLDDVWSEDEEEWDRLKCVLACGSKGASIIVTTRSRKVAFIMGTLPMHHLSGLSEDECWLLFKERAFGQETEERANLVAIGKEIVKKCSGVPLAVKSLGSLMRYKIWGFSCDISTLISLRVLRMREIGVWLSSSIRHLKHLRYLDLSHSRIELLPKLLCSLLNLQTLNLNQCRQLRKLPRRMRCLKNLRHLYLNGCTKLSQMPPHIGQITCLKTLTLFIVGERRGCHLAELKGLNLGEELRVTHLNRVGNLMDAQEANLVKKPNLRRLELSWKLDSESESQEKVEKVFEALQPHSNLEILEIQGYKGAKFPVWMEYQILSNVVSITLSDCKNCRQLPPLWQLPRLRYLTIKNLKNLKYIDTSFQSERKFPSLEELIIRRCLRLQRLSRQDGSELFPCLTKLEIYNCPKLTLPCLPSAKSLVIHSGNGELLKSISHFRSLTYLDLDTNCDLVYLPHGILQNLSSLCEMSITSFKKLKGVATDRVSLSCLKSLTIYECPKLEAFLEQVLEGLNSLQHLTLKMCIKFSNLSEGLRHLSALKSLTLNSCPELVTFPNSVKYLSSLRELTMCGICDLVFWTERGKEHLNCPKLTVLPESMRYEELVILQECREGMNC</sequence>
<evidence type="ECO:0000313" key="2">
    <source>
        <dbReference type="Proteomes" id="UP001164250"/>
    </source>
</evidence>
<evidence type="ECO:0000313" key="1">
    <source>
        <dbReference type="EMBL" id="KAJ0082803.1"/>
    </source>
</evidence>
<comment type="caution">
    <text evidence="1">The sequence shown here is derived from an EMBL/GenBank/DDBJ whole genome shotgun (WGS) entry which is preliminary data.</text>
</comment>
<accession>A0ACC1A6C2</accession>
<reference evidence="2" key="1">
    <citation type="journal article" date="2023" name="G3 (Bethesda)">
        <title>Genome assembly and association tests identify interacting loci associated with vigor, precocity, and sex in interspecific pistachio rootstocks.</title>
        <authorList>
            <person name="Palmer W."/>
            <person name="Jacygrad E."/>
            <person name="Sagayaradj S."/>
            <person name="Cavanaugh K."/>
            <person name="Han R."/>
            <person name="Bertier L."/>
            <person name="Beede B."/>
            <person name="Kafkas S."/>
            <person name="Golino D."/>
            <person name="Preece J."/>
            <person name="Michelmore R."/>
        </authorList>
    </citation>
    <scope>NUCLEOTIDE SEQUENCE [LARGE SCALE GENOMIC DNA]</scope>
</reference>